<dbReference type="AlphaFoldDB" id="A0A485LTI3"/>
<name>A0A485LTI3_9ZZZZ</name>
<feature type="transmembrane region" description="Helical" evidence="1">
    <location>
        <begin position="12"/>
        <end position="28"/>
    </location>
</feature>
<protein>
    <submittedName>
        <fullName evidence="2">Uncharacterized protein</fullName>
    </submittedName>
</protein>
<evidence type="ECO:0000256" key="1">
    <source>
        <dbReference type="SAM" id="Phobius"/>
    </source>
</evidence>
<keyword evidence="1" id="KW-1133">Transmembrane helix</keyword>
<proteinExistence type="predicted"/>
<evidence type="ECO:0000313" key="2">
    <source>
        <dbReference type="EMBL" id="VFU11192.1"/>
    </source>
</evidence>
<reference evidence="2" key="1">
    <citation type="submission" date="2019-03" db="EMBL/GenBank/DDBJ databases">
        <authorList>
            <person name="Hao L."/>
        </authorList>
    </citation>
    <scope>NUCLEOTIDE SEQUENCE</scope>
</reference>
<gene>
    <name evidence="2" type="ORF">SCFA_10005</name>
</gene>
<accession>A0A485LTI3</accession>
<dbReference type="EMBL" id="CAADRN010000001">
    <property type="protein sequence ID" value="VFU11192.1"/>
    <property type="molecule type" value="Genomic_DNA"/>
</dbReference>
<keyword evidence="1" id="KW-0812">Transmembrane</keyword>
<keyword evidence="1" id="KW-0472">Membrane</keyword>
<sequence>MALGHKLPTSGIIYYLILTCPSLLAIKSQKKIEAKFMHLWNRSIIPKYWKNQCLG</sequence>
<organism evidence="2">
    <name type="scientific">anaerobic digester metagenome</name>
    <dbReference type="NCBI Taxonomy" id="1263854"/>
    <lineage>
        <taxon>unclassified sequences</taxon>
        <taxon>metagenomes</taxon>
        <taxon>ecological metagenomes</taxon>
    </lineage>
</organism>